<comment type="caution">
    <text evidence="2">The sequence shown here is derived from an EMBL/GenBank/DDBJ whole genome shotgun (WGS) entry which is preliminary data.</text>
</comment>
<dbReference type="Pfam" id="PF00270">
    <property type="entry name" value="DEAD"/>
    <property type="match status" value="1"/>
</dbReference>
<dbReference type="Gene3D" id="3.40.50.300">
    <property type="entry name" value="P-loop containing nucleotide triphosphate hydrolases"/>
    <property type="match status" value="1"/>
</dbReference>
<dbReference type="PANTHER" id="PTHR47962">
    <property type="entry name" value="ATP-DEPENDENT HELICASE LHR-RELATED-RELATED"/>
    <property type="match status" value="1"/>
</dbReference>
<dbReference type="PANTHER" id="PTHR47962:SF5">
    <property type="entry name" value="ATP-DEPENDENT HELICASE LHR-RELATED"/>
    <property type="match status" value="1"/>
</dbReference>
<dbReference type="GO" id="GO:0016887">
    <property type="term" value="F:ATP hydrolysis activity"/>
    <property type="evidence" value="ECO:0007669"/>
    <property type="project" value="TreeGrafter"/>
</dbReference>
<dbReference type="GO" id="GO:0003677">
    <property type="term" value="F:DNA binding"/>
    <property type="evidence" value="ECO:0007669"/>
    <property type="project" value="TreeGrafter"/>
</dbReference>
<name>A0A840FTC7_9BURK</name>
<proteinExistence type="predicted"/>
<evidence type="ECO:0000313" key="2">
    <source>
        <dbReference type="EMBL" id="MBB4225866.1"/>
    </source>
</evidence>
<dbReference type="InterPro" id="IPR052511">
    <property type="entry name" value="ATP-dep_Helicase"/>
</dbReference>
<reference evidence="2 3" key="1">
    <citation type="submission" date="2020-08" db="EMBL/GenBank/DDBJ databases">
        <title>Genomic Encyclopedia of Type Strains, Phase IV (KMG-V): Genome sequencing to study the core and pangenomes of soil and plant-associated prokaryotes.</title>
        <authorList>
            <person name="Whitman W."/>
        </authorList>
    </citation>
    <scope>NUCLEOTIDE SEQUENCE [LARGE SCALE GENOMIC DNA]</scope>
    <source>
        <strain evidence="2 3">34/80</strain>
    </source>
</reference>
<gene>
    <name evidence="2" type="ORF">GGD71_006679</name>
</gene>
<dbReference type="RefSeq" id="WP_184642574.1">
    <property type="nucleotide sequence ID" value="NZ_JACIFZ010000016.1"/>
</dbReference>
<evidence type="ECO:0000259" key="1">
    <source>
        <dbReference type="Pfam" id="PF00270"/>
    </source>
</evidence>
<accession>A0A840FTC7</accession>
<sequence length="367" mass="40745">MTLTPDLSLVEKALDKLERLEVRVLVWGLVDSALSNTEVEDALRDTLNENQAVAAAASCTIDTEARLRERLLELGYLTEVPGRPLAPARYRTRMAEGVRLFARLRQLFPGKHDGSDWVSGATLVADYRLLWRPRKYPARDLTPDDAHAVIAARITDPRLLAAVKRWLDAGEPSWRFARFQIDASARILEGLSMRSPRGTLVAAGTGSGKTLAFYLPALAWLSSERKTQPRSRGVRVLALYPRNELLKDQLAEVYGQARKFDDELGRVGTTLSVGVLFGDQKLCRHDRSPACSVSLQTMVRSTEIRLTNGASMEATTTTRTAFQSRCKASASPVARCSCAKQPSPRRSAVRLPCPLLRRRALFHAPLR</sequence>
<dbReference type="GO" id="GO:0005524">
    <property type="term" value="F:ATP binding"/>
    <property type="evidence" value="ECO:0007669"/>
    <property type="project" value="InterPro"/>
</dbReference>
<organism evidence="2 3">
    <name type="scientific">Variovorax guangxiensis</name>
    <dbReference type="NCBI Taxonomy" id="1775474"/>
    <lineage>
        <taxon>Bacteria</taxon>
        <taxon>Pseudomonadati</taxon>
        <taxon>Pseudomonadota</taxon>
        <taxon>Betaproteobacteria</taxon>
        <taxon>Burkholderiales</taxon>
        <taxon>Comamonadaceae</taxon>
        <taxon>Variovorax</taxon>
    </lineage>
</organism>
<dbReference type="InterPro" id="IPR011545">
    <property type="entry name" value="DEAD/DEAH_box_helicase_dom"/>
</dbReference>
<feature type="domain" description="DEAD/DEAH-box helicase" evidence="1">
    <location>
        <begin position="180"/>
        <end position="253"/>
    </location>
</feature>
<dbReference type="Proteomes" id="UP000524450">
    <property type="component" value="Unassembled WGS sequence"/>
</dbReference>
<dbReference type="SUPFAM" id="SSF52540">
    <property type="entry name" value="P-loop containing nucleoside triphosphate hydrolases"/>
    <property type="match status" value="1"/>
</dbReference>
<evidence type="ECO:0000313" key="3">
    <source>
        <dbReference type="Proteomes" id="UP000524450"/>
    </source>
</evidence>
<dbReference type="EMBL" id="JACIFZ010000016">
    <property type="protein sequence ID" value="MBB4225866.1"/>
    <property type="molecule type" value="Genomic_DNA"/>
</dbReference>
<dbReference type="AlphaFoldDB" id="A0A840FTC7"/>
<dbReference type="InterPro" id="IPR027417">
    <property type="entry name" value="P-loop_NTPase"/>
</dbReference>
<protein>
    <recommendedName>
        <fullName evidence="1">DEAD/DEAH-box helicase domain-containing protein</fullName>
    </recommendedName>
</protein>